<dbReference type="InterPro" id="IPR033464">
    <property type="entry name" value="CSN8_PSD8_EIF3K"/>
</dbReference>
<comment type="similarity">
    <text evidence="1">Belongs to the proteasome subunit S14 family.</text>
</comment>
<protein>
    <submittedName>
        <fullName evidence="4">SAC3/GANP/Nin1/mts3/eIF-3 p25 family-domain-containing protein</fullName>
    </submittedName>
</protein>
<evidence type="ECO:0000313" key="5">
    <source>
        <dbReference type="Proteomes" id="UP000271241"/>
    </source>
</evidence>
<dbReference type="PANTHER" id="PTHR12387:SF0">
    <property type="entry name" value="26S PROTEASOME NON-ATPASE REGULATORY SUBUNIT 8"/>
    <property type="match status" value="1"/>
</dbReference>
<dbReference type="OrthoDB" id="8775810at2759"/>
<dbReference type="PANTHER" id="PTHR12387">
    <property type="entry name" value="26S PROTEASOME NON-ATPASE REGULATORY SUBUNIT 8"/>
    <property type="match status" value="1"/>
</dbReference>
<reference evidence="5" key="1">
    <citation type="journal article" date="2018" name="Nat. Microbiol.">
        <title>Leveraging single-cell genomics to expand the fungal tree of life.</title>
        <authorList>
            <person name="Ahrendt S.R."/>
            <person name="Quandt C.A."/>
            <person name="Ciobanu D."/>
            <person name="Clum A."/>
            <person name="Salamov A."/>
            <person name="Andreopoulos B."/>
            <person name="Cheng J.F."/>
            <person name="Woyke T."/>
            <person name="Pelin A."/>
            <person name="Henrissat B."/>
            <person name="Reynolds N.K."/>
            <person name="Benny G.L."/>
            <person name="Smith M.E."/>
            <person name="James T.Y."/>
            <person name="Grigoriev I.V."/>
        </authorList>
    </citation>
    <scope>NUCLEOTIDE SEQUENCE [LARGE SCALE GENOMIC DNA]</scope>
    <source>
        <strain evidence="5">RSA 1356</strain>
    </source>
</reference>
<name>A0A4P9XWR2_9FUNG</name>
<evidence type="ECO:0000256" key="2">
    <source>
        <dbReference type="ARBA" id="ARBA00022942"/>
    </source>
</evidence>
<dbReference type="InterPro" id="IPR000717">
    <property type="entry name" value="PCI_dom"/>
</dbReference>
<dbReference type="Gene3D" id="1.25.40.990">
    <property type="match status" value="1"/>
</dbReference>
<evidence type="ECO:0000256" key="1">
    <source>
        <dbReference type="ARBA" id="ARBA00009627"/>
    </source>
</evidence>
<keyword evidence="2" id="KW-0647">Proteasome</keyword>
<dbReference type="EMBL" id="KZ992471">
    <property type="protein sequence ID" value="RKP10091.1"/>
    <property type="molecule type" value="Genomic_DNA"/>
</dbReference>
<dbReference type="InterPro" id="IPR006746">
    <property type="entry name" value="26S_Psome_Rpn12"/>
</dbReference>
<dbReference type="PROSITE" id="PS50250">
    <property type="entry name" value="PCI"/>
    <property type="match status" value="1"/>
</dbReference>
<evidence type="ECO:0000259" key="3">
    <source>
        <dbReference type="PROSITE" id="PS50250"/>
    </source>
</evidence>
<dbReference type="GO" id="GO:0005634">
    <property type="term" value="C:nucleus"/>
    <property type="evidence" value="ECO:0007669"/>
    <property type="project" value="TreeGrafter"/>
</dbReference>
<organism evidence="4 5">
    <name type="scientific">Thamnocephalis sphaerospora</name>
    <dbReference type="NCBI Taxonomy" id="78915"/>
    <lineage>
        <taxon>Eukaryota</taxon>
        <taxon>Fungi</taxon>
        <taxon>Fungi incertae sedis</taxon>
        <taxon>Zoopagomycota</taxon>
        <taxon>Zoopagomycotina</taxon>
        <taxon>Zoopagomycetes</taxon>
        <taxon>Zoopagales</taxon>
        <taxon>Sigmoideomycetaceae</taxon>
        <taxon>Thamnocephalis</taxon>
    </lineage>
</organism>
<proteinExistence type="inferred from homology"/>
<keyword evidence="5" id="KW-1185">Reference proteome</keyword>
<dbReference type="GO" id="GO:0008541">
    <property type="term" value="C:proteasome regulatory particle, lid subcomplex"/>
    <property type="evidence" value="ECO:0007669"/>
    <property type="project" value="TreeGrafter"/>
</dbReference>
<dbReference type="FunFam" id="1.25.40.990:FF:000001">
    <property type="entry name" value="26S proteasome non-ATPase regulatory subunit"/>
    <property type="match status" value="1"/>
</dbReference>
<dbReference type="Pfam" id="PF10075">
    <property type="entry name" value="CSN8_PSD8_EIF3K"/>
    <property type="match status" value="1"/>
</dbReference>
<dbReference type="STRING" id="78915.A0A4P9XWR2"/>
<dbReference type="Proteomes" id="UP000271241">
    <property type="component" value="Unassembled WGS sequence"/>
</dbReference>
<sequence>MSAPTAAAAAELLAQLKAEFASSTADLNRCRSLLTQLKIELASLSLLVPDGSRVDVAELALAREVLELGAQWSIRARDISSFERYYAQLKVYYHDFANQLPESPNMYPIVGLNLLRLLAQKRIAEFHLILETIDPQVLRDNAHIRYPVVLEQSLMEGSYNRVLASRIEAPTPECNTFLEILEGTIRDEIASGIEKAYNSLSLNDAAQLLSIKNVQDLIAFANERDWKVNPSEKRVEFTTADSTADAVPTAAIVDQMLRYARELETIV</sequence>
<accession>A0A4P9XWR2</accession>
<evidence type="ECO:0000313" key="4">
    <source>
        <dbReference type="EMBL" id="RKP10091.1"/>
    </source>
</evidence>
<dbReference type="GO" id="GO:0043161">
    <property type="term" value="P:proteasome-mediated ubiquitin-dependent protein catabolic process"/>
    <property type="evidence" value="ECO:0007669"/>
    <property type="project" value="TreeGrafter"/>
</dbReference>
<dbReference type="AlphaFoldDB" id="A0A4P9XWR2"/>
<gene>
    <name evidence="4" type="ORF">THASP1DRAFT_34220</name>
</gene>
<dbReference type="GO" id="GO:0005829">
    <property type="term" value="C:cytosol"/>
    <property type="evidence" value="ECO:0007669"/>
    <property type="project" value="TreeGrafter"/>
</dbReference>
<feature type="domain" description="PCI" evidence="3">
    <location>
        <begin position="77"/>
        <end position="264"/>
    </location>
</feature>